<dbReference type="InterPro" id="IPR021136">
    <property type="entry name" value="Flagellar_hook_control-like_C"/>
</dbReference>
<evidence type="ECO:0000259" key="2">
    <source>
        <dbReference type="Pfam" id="PF02120"/>
    </source>
</evidence>
<gene>
    <name evidence="3" type="ORF">P9989_10420</name>
</gene>
<accession>A0ABY8J4F8</accession>
<organism evidence="3 4">
    <name type="scientific">Halobacillus naozhouensis</name>
    <dbReference type="NCBI Taxonomy" id="554880"/>
    <lineage>
        <taxon>Bacteria</taxon>
        <taxon>Bacillati</taxon>
        <taxon>Bacillota</taxon>
        <taxon>Bacilli</taxon>
        <taxon>Bacillales</taxon>
        <taxon>Bacillaceae</taxon>
        <taxon>Halobacillus</taxon>
    </lineage>
</organism>
<feature type="domain" description="Flagellar hook-length control protein-like C-terminal" evidence="2">
    <location>
        <begin position="346"/>
        <end position="410"/>
    </location>
</feature>
<dbReference type="Pfam" id="PF02120">
    <property type="entry name" value="Flg_hook"/>
    <property type="match status" value="1"/>
</dbReference>
<feature type="region of interest" description="Disordered" evidence="1">
    <location>
        <begin position="1"/>
        <end position="23"/>
    </location>
</feature>
<name>A0ABY8J4F8_9BACI</name>
<evidence type="ECO:0000256" key="1">
    <source>
        <dbReference type="SAM" id="MobiDB-lite"/>
    </source>
</evidence>
<feature type="region of interest" description="Disordered" evidence="1">
    <location>
        <begin position="413"/>
        <end position="464"/>
    </location>
</feature>
<dbReference type="EMBL" id="CP121671">
    <property type="protein sequence ID" value="WFT76951.1"/>
    <property type="molecule type" value="Genomic_DNA"/>
</dbReference>
<evidence type="ECO:0000313" key="4">
    <source>
        <dbReference type="Proteomes" id="UP001221597"/>
    </source>
</evidence>
<dbReference type="RefSeq" id="WP_283078888.1">
    <property type="nucleotide sequence ID" value="NZ_CP121671.1"/>
</dbReference>
<dbReference type="InterPro" id="IPR038610">
    <property type="entry name" value="FliK-like_C_sf"/>
</dbReference>
<sequence length="464" mass="52102">MALLSSLSKPLAQQTGVPVNHPSKNNDLLQNFQLVLTGAVNQQSASNVPKLQQLITELKQLLQQIGMPSSSVASGTGPIRVEQVIAAIEKISDGQMKEILPEEIKELLHATRDDLRQLSNHEQNNLIEKLKELLERDDSADHPAVTMIHAQAIPMLEAVEQTGQKDNVSLHAAQSKQLTDLWNRFEQIRNKLNSQIPLSQSVKPEQLDPSLMIKLKQVLQQLAALEAGSSQKDVFHRTLNRLSDQSTGQQQLLTNLLNNFTRKQSIPAPYQQQTSVTSKDVARWLTPLLHKQQTAESVQGQGFTQMMSKVEQYVIHVNPNQSSQGMQKQLLNQFEQLMQSNRVFLNNAGNMEMNIRLKPQQLGDMTVRLLQLNGEMTVKILVSTVAAKEMLDGNIQQLRHMFSPQQVVIEKHDPSAAGPLPGDEEQQSSESNERDSSDQSQDQQQNERSEEEVSFHELLMNEKV</sequence>
<feature type="compositionally biased region" description="Basic and acidic residues" evidence="1">
    <location>
        <begin position="445"/>
        <end position="464"/>
    </location>
</feature>
<keyword evidence="4" id="KW-1185">Reference proteome</keyword>
<keyword evidence="3" id="KW-0282">Flagellum</keyword>
<keyword evidence="3" id="KW-0969">Cilium</keyword>
<dbReference type="Proteomes" id="UP001221597">
    <property type="component" value="Chromosome"/>
</dbReference>
<protein>
    <submittedName>
        <fullName evidence="3">Flagellar hook-length control protein FliK</fullName>
    </submittedName>
</protein>
<evidence type="ECO:0000313" key="3">
    <source>
        <dbReference type="EMBL" id="WFT76951.1"/>
    </source>
</evidence>
<dbReference type="CDD" id="cd17470">
    <property type="entry name" value="T3SS_Flik_C"/>
    <property type="match status" value="1"/>
</dbReference>
<dbReference type="Gene3D" id="3.30.750.140">
    <property type="match status" value="1"/>
</dbReference>
<reference evidence="3 4" key="1">
    <citation type="submission" date="2023-04" db="EMBL/GenBank/DDBJ databases">
        <title>Genome sequence of Halobacillus naozhouensis KACC 21980.</title>
        <authorList>
            <person name="Kim S."/>
            <person name="Heo J."/>
            <person name="Kwon S.-W."/>
        </authorList>
    </citation>
    <scope>NUCLEOTIDE SEQUENCE [LARGE SCALE GENOMIC DNA]</scope>
    <source>
        <strain evidence="3 4">KCTC 13234</strain>
    </source>
</reference>
<proteinExistence type="predicted"/>
<keyword evidence="3" id="KW-0966">Cell projection</keyword>